<dbReference type="PIRSF" id="PIRSF028408">
    <property type="entry name" value="UCP028408"/>
    <property type="match status" value="1"/>
</dbReference>
<dbReference type="Pfam" id="PF09983">
    <property type="entry name" value="JetD_C"/>
    <property type="match status" value="1"/>
</dbReference>
<dbReference type="Proteomes" id="UP000265955">
    <property type="component" value="Unassembled WGS sequence"/>
</dbReference>
<feature type="domain" description="Wadjet protein JetD C-terminal" evidence="1">
    <location>
        <begin position="215"/>
        <end position="393"/>
    </location>
</feature>
<feature type="domain" description="DUF3322" evidence="2">
    <location>
        <begin position="6"/>
        <end position="192"/>
    </location>
</feature>
<proteinExistence type="predicted"/>
<gene>
    <name evidence="3" type="ORF">D3871_03235</name>
</gene>
<dbReference type="RefSeq" id="WP_119767593.1">
    <property type="nucleotide sequence ID" value="NZ_QYUO01000001.1"/>
</dbReference>
<name>A0A3A3FR02_9BURK</name>
<dbReference type="Pfam" id="PF11795">
    <property type="entry name" value="DUF3322"/>
    <property type="match status" value="1"/>
</dbReference>
<keyword evidence="4" id="KW-1185">Reference proteome</keyword>
<evidence type="ECO:0000259" key="2">
    <source>
        <dbReference type="Pfam" id="PF11795"/>
    </source>
</evidence>
<organism evidence="3 4">
    <name type="scientific">Noviherbaspirillum saxi</name>
    <dbReference type="NCBI Taxonomy" id="2320863"/>
    <lineage>
        <taxon>Bacteria</taxon>
        <taxon>Pseudomonadati</taxon>
        <taxon>Pseudomonadota</taxon>
        <taxon>Betaproteobacteria</taxon>
        <taxon>Burkholderiales</taxon>
        <taxon>Oxalobacteraceae</taxon>
        <taxon>Noviherbaspirillum</taxon>
    </lineage>
</organism>
<evidence type="ECO:0000313" key="4">
    <source>
        <dbReference type="Proteomes" id="UP000265955"/>
    </source>
</evidence>
<reference evidence="4" key="1">
    <citation type="submission" date="2018-09" db="EMBL/GenBank/DDBJ databases">
        <authorList>
            <person name="Zhu H."/>
        </authorList>
    </citation>
    <scope>NUCLEOTIDE SEQUENCE [LARGE SCALE GENOMIC DNA]</scope>
    <source>
        <strain evidence="4">K1R23-30</strain>
    </source>
</reference>
<comment type="caution">
    <text evidence="3">The sequence shown here is derived from an EMBL/GenBank/DDBJ whole genome shotgun (WGS) entry which is preliminary data.</text>
</comment>
<dbReference type="InterPro" id="IPR014544">
    <property type="entry name" value="UCP028408"/>
</dbReference>
<evidence type="ECO:0000259" key="1">
    <source>
        <dbReference type="Pfam" id="PF09983"/>
    </source>
</evidence>
<dbReference type="EMBL" id="QYUO01000001">
    <property type="protein sequence ID" value="RJF97644.1"/>
    <property type="molecule type" value="Genomic_DNA"/>
</dbReference>
<protein>
    <recommendedName>
        <fullName evidence="5">Wadjet protein JetD C-terminal domain-containing protein</fullName>
    </recommendedName>
</protein>
<dbReference type="OrthoDB" id="322908at2"/>
<accession>A0A3A3FR02</accession>
<evidence type="ECO:0000313" key="3">
    <source>
        <dbReference type="EMBL" id="RJF97644.1"/>
    </source>
</evidence>
<dbReference type="InterPro" id="IPR024534">
    <property type="entry name" value="JetD_C"/>
</dbReference>
<sequence length="399" mass="45832">MSWTTPADLRAQVKKLWDKGQLLACLIDDEGLFPLRLILKYPGSAELSEHFDAVRIWIADLQHGAKHGARPGYRLVQREVRHRVIGTNALPHEAWIDTLDDALALIGMRREAEQFRALAALTGANQPALLPWLKKRPLRALELAGDWPRLLDIVGWLQANPRPGIYLRQVDLPGMHSKFIEAYRASLSEMLDLALPAEAIDTSVNGAANFARRYGFRDKPVRLRFRLLDPQRALLATGSEQDFTVTHDTFARLDPDASRIFITENEINFLAFPPMADSLVIFGAGYGFDMLAEAAWLHRRAIYYWGDIDTHGFAILDQLRMLFPHVRSFLMDRDTLLAHRQQWIIEPQPTLRDLPRLDDVERMLFDDLRDNRLGRHIRLEQERLRFGWIEEALAGLWQG</sequence>
<dbReference type="AlphaFoldDB" id="A0A3A3FR02"/>
<evidence type="ECO:0008006" key="5">
    <source>
        <dbReference type="Google" id="ProtNLM"/>
    </source>
</evidence>
<dbReference type="InterPro" id="IPR024537">
    <property type="entry name" value="DUF3322"/>
</dbReference>